<name>A0AAN8UKN6_9MAGN</name>
<dbReference type="Pfam" id="PF04266">
    <property type="entry name" value="ASCH"/>
    <property type="match status" value="1"/>
</dbReference>
<comment type="caution">
    <text evidence="2">The sequence shown here is derived from an EMBL/GenBank/DDBJ whole genome shotgun (WGS) entry which is preliminary data.</text>
</comment>
<dbReference type="InterPro" id="IPR015947">
    <property type="entry name" value="PUA-like_sf"/>
</dbReference>
<dbReference type="AlphaFoldDB" id="A0AAN8UKN6"/>
<dbReference type="SMART" id="SM01022">
    <property type="entry name" value="ASCH"/>
    <property type="match status" value="1"/>
</dbReference>
<protein>
    <submittedName>
        <fullName evidence="2">ASCH domain</fullName>
    </submittedName>
</protein>
<sequence>MPGAVEMGELVEELLKFTLTSSIDGTLDFDLGLSKDYCSNLLTEDPLHSDTDYAPVGHVEGIPQYPLYKHLASALSQSINAGAICIKHDKKMESIQEINSFKQEEEEEEWYNLILDKGSELRSILQSVEVEFHVQEPFFSMLKDGVKTVEGRCAVGKYSRISSGASILFNKCLVLCVQDVHWYASFSEMLKAESLAKVLPGVKTVEEGVQIYWKFYTEEQERSKGVLAISVAKPAAQPYFALASILSCLGYKGIQRLLGCAHTVGTNPTALPPSRSTLLSSFGLPHNPNVKSSTLTTGARALAKHINRCSSIYWGTFVGSDSNKNEIALNVINRLVDHCCWLNLHIVPPHGDVFEIRVAEGYGARWSSDGTKFIGFLEPYMEDGHSKRWKH</sequence>
<evidence type="ECO:0000259" key="1">
    <source>
        <dbReference type="SMART" id="SM01022"/>
    </source>
</evidence>
<dbReference type="CDD" id="cd06555">
    <property type="entry name" value="ASCH_PF0470_like"/>
    <property type="match status" value="1"/>
</dbReference>
<dbReference type="Gene3D" id="2.30.130.30">
    <property type="entry name" value="Hypothetical protein"/>
    <property type="match status" value="1"/>
</dbReference>
<keyword evidence="3" id="KW-1185">Reference proteome</keyword>
<evidence type="ECO:0000313" key="2">
    <source>
        <dbReference type="EMBL" id="KAK6914524.1"/>
    </source>
</evidence>
<dbReference type="EMBL" id="JBAMMX010000026">
    <property type="protein sequence ID" value="KAK6914524.1"/>
    <property type="molecule type" value="Genomic_DNA"/>
</dbReference>
<organism evidence="2 3">
    <name type="scientific">Dillenia turbinata</name>
    <dbReference type="NCBI Taxonomy" id="194707"/>
    <lineage>
        <taxon>Eukaryota</taxon>
        <taxon>Viridiplantae</taxon>
        <taxon>Streptophyta</taxon>
        <taxon>Embryophyta</taxon>
        <taxon>Tracheophyta</taxon>
        <taxon>Spermatophyta</taxon>
        <taxon>Magnoliopsida</taxon>
        <taxon>eudicotyledons</taxon>
        <taxon>Gunneridae</taxon>
        <taxon>Pentapetalae</taxon>
        <taxon>Dilleniales</taxon>
        <taxon>Dilleniaceae</taxon>
        <taxon>Dillenia</taxon>
    </lineage>
</organism>
<accession>A0AAN8UKN6</accession>
<dbReference type="Proteomes" id="UP001370490">
    <property type="component" value="Unassembled WGS sequence"/>
</dbReference>
<dbReference type="PANTHER" id="PTHR34204">
    <property type="entry name" value="RNA-BINDING ASCH DOMAIN PROTEIN"/>
    <property type="match status" value="1"/>
</dbReference>
<proteinExistence type="predicted"/>
<gene>
    <name evidence="2" type="ORF">RJ641_021845</name>
</gene>
<reference evidence="2 3" key="1">
    <citation type="submission" date="2023-12" db="EMBL/GenBank/DDBJ databases">
        <title>A high-quality genome assembly for Dillenia turbinata (Dilleniales).</title>
        <authorList>
            <person name="Chanderbali A."/>
        </authorList>
    </citation>
    <scope>NUCLEOTIDE SEQUENCE [LARGE SCALE GENOMIC DNA]</scope>
    <source>
        <strain evidence="2">LSX21</strain>
        <tissue evidence="2">Leaf</tissue>
    </source>
</reference>
<feature type="domain" description="ASCH" evidence="1">
    <location>
        <begin position="132"/>
        <end position="235"/>
    </location>
</feature>
<dbReference type="PANTHER" id="PTHR34204:SF2">
    <property type="entry name" value="RNA-BINDING ASCH DOMAIN PROTEIN"/>
    <property type="match status" value="1"/>
</dbReference>
<dbReference type="InterPro" id="IPR007374">
    <property type="entry name" value="ASCH_domain"/>
</dbReference>
<evidence type="ECO:0000313" key="3">
    <source>
        <dbReference type="Proteomes" id="UP001370490"/>
    </source>
</evidence>
<dbReference type="SUPFAM" id="SSF88697">
    <property type="entry name" value="PUA domain-like"/>
    <property type="match status" value="1"/>
</dbReference>